<sequence>MTDDNAETGAAEPVVFVHDGPLSGFRDLRAIPPVDMPNGDLTGFAQRLKDEIARRQALMPADQSGIHPDIAWPPQRLING</sequence>
<gene>
    <name evidence="1" type="ORF">BEL07_22885</name>
</gene>
<organism evidence="1 2">
    <name type="scientific">Mycolicibacterium grossiae</name>
    <dbReference type="NCBI Taxonomy" id="1552759"/>
    <lineage>
        <taxon>Bacteria</taxon>
        <taxon>Bacillati</taxon>
        <taxon>Actinomycetota</taxon>
        <taxon>Actinomycetes</taxon>
        <taxon>Mycobacteriales</taxon>
        <taxon>Mycobacteriaceae</taxon>
        <taxon>Mycolicibacterium</taxon>
    </lineage>
</organism>
<dbReference type="Proteomes" id="UP000178953">
    <property type="component" value="Unassembled WGS sequence"/>
</dbReference>
<proteinExistence type="predicted"/>
<keyword evidence="2" id="KW-1185">Reference proteome</keyword>
<comment type="caution">
    <text evidence="1">The sequence shown here is derived from an EMBL/GenBank/DDBJ whole genome shotgun (WGS) entry which is preliminary data.</text>
</comment>
<evidence type="ECO:0000313" key="1">
    <source>
        <dbReference type="EMBL" id="OFJ51416.1"/>
    </source>
</evidence>
<reference evidence="1 2" key="1">
    <citation type="submission" date="2016-09" db="EMBL/GenBank/DDBJ databases">
        <title>genome sequence of Mycobacterium sp. 739 SCH.</title>
        <authorList>
            <person name="Greninger A.L."/>
            <person name="Qin X."/>
            <person name="Jerome K."/>
            <person name="Vora S."/>
            <person name="Quinn K."/>
        </authorList>
    </citation>
    <scope>NUCLEOTIDE SEQUENCE [LARGE SCALE GENOMIC DNA]</scope>
    <source>
        <strain evidence="1 2">SCH</strain>
    </source>
</reference>
<dbReference type="AlphaFoldDB" id="A0A1E8PZ45"/>
<dbReference type="EMBL" id="MCHX01000067">
    <property type="protein sequence ID" value="OFJ51416.1"/>
    <property type="molecule type" value="Genomic_DNA"/>
</dbReference>
<name>A0A1E8PZ45_9MYCO</name>
<dbReference type="RefSeq" id="WP_070355361.1">
    <property type="nucleotide sequence ID" value="NZ_MCHX01000067.1"/>
</dbReference>
<evidence type="ECO:0000313" key="2">
    <source>
        <dbReference type="Proteomes" id="UP000178953"/>
    </source>
</evidence>
<accession>A0A1E8PZ45</accession>
<protein>
    <submittedName>
        <fullName evidence="1">Uncharacterized protein</fullName>
    </submittedName>
</protein>